<dbReference type="InterPro" id="IPR036291">
    <property type="entry name" value="NAD(P)-bd_dom_sf"/>
</dbReference>
<evidence type="ECO:0000313" key="3">
    <source>
        <dbReference type="Proteomes" id="UP001229244"/>
    </source>
</evidence>
<feature type="domain" description="NAD-dependent epimerase/dehydratase" evidence="1">
    <location>
        <begin position="6"/>
        <end position="214"/>
    </location>
</feature>
<dbReference type="Gene3D" id="3.40.50.720">
    <property type="entry name" value="NAD(P)-binding Rossmann-like Domain"/>
    <property type="match status" value="1"/>
</dbReference>
<accession>A0AAE3VPH8</accession>
<dbReference type="InterPro" id="IPR001509">
    <property type="entry name" value="Epimerase_deHydtase"/>
</dbReference>
<dbReference type="Pfam" id="PF01370">
    <property type="entry name" value="Epimerase"/>
    <property type="match status" value="1"/>
</dbReference>
<dbReference type="InterPro" id="IPR051783">
    <property type="entry name" value="NAD(P)-dependent_oxidoreduct"/>
</dbReference>
<sequence length="330" mass="36074">MDGRTALVLGASGGIGGEVAARLAMADWHVRGLVRDPARVDRALPLEWIAGDALAADDVRRAARGADLIVHAVNPAGYRNWSRLVLPMINNTIAAAAETRARILLPGTVYNYGPDALDAPQETSPQNPVTRKGRIRAELERRLEVAAYNGRARVLIVRSGDYFGPRARNNWFGQVMVTPGRRPKAITYPGRTGVGHQWAYIPDVAETMVRLAERDGLDDFAAFHMEGHWDADGTRMVEAIRSVLGDPDLPVKKLPWRLMRLASPAVPLFREIGEIRYLWERPVRLTNDRLVATLGAEPRTPLPDAVRASLRGLGCLEPAAADAVRAVSAA</sequence>
<proteinExistence type="predicted"/>
<keyword evidence="3" id="KW-1185">Reference proteome</keyword>
<organism evidence="2 3">
    <name type="scientific">Amorphus orientalis</name>
    <dbReference type="NCBI Taxonomy" id="649198"/>
    <lineage>
        <taxon>Bacteria</taxon>
        <taxon>Pseudomonadati</taxon>
        <taxon>Pseudomonadota</taxon>
        <taxon>Alphaproteobacteria</taxon>
        <taxon>Hyphomicrobiales</taxon>
        <taxon>Amorphaceae</taxon>
        <taxon>Amorphus</taxon>
    </lineage>
</organism>
<gene>
    <name evidence="2" type="ORF">J2S73_002105</name>
</gene>
<dbReference type="SUPFAM" id="SSF51735">
    <property type="entry name" value="NAD(P)-binding Rossmann-fold domains"/>
    <property type="match status" value="1"/>
</dbReference>
<dbReference type="RefSeq" id="WP_306885471.1">
    <property type="nucleotide sequence ID" value="NZ_JAUSUL010000002.1"/>
</dbReference>
<dbReference type="GO" id="GO:0005737">
    <property type="term" value="C:cytoplasm"/>
    <property type="evidence" value="ECO:0007669"/>
    <property type="project" value="TreeGrafter"/>
</dbReference>
<dbReference type="PANTHER" id="PTHR48079:SF6">
    <property type="entry name" value="NAD(P)-BINDING DOMAIN-CONTAINING PROTEIN-RELATED"/>
    <property type="match status" value="1"/>
</dbReference>
<reference evidence="2" key="1">
    <citation type="submission" date="2023-07" db="EMBL/GenBank/DDBJ databases">
        <title>Genomic Encyclopedia of Type Strains, Phase IV (KMG-IV): sequencing the most valuable type-strain genomes for metagenomic binning, comparative biology and taxonomic classification.</title>
        <authorList>
            <person name="Goeker M."/>
        </authorList>
    </citation>
    <scope>NUCLEOTIDE SEQUENCE</scope>
    <source>
        <strain evidence="2">DSM 21202</strain>
    </source>
</reference>
<comment type="caution">
    <text evidence="2">The sequence shown here is derived from an EMBL/GenBank/DDBJ whole genome shotgun (WGS) entry which is preliminary data.</text>
</comment>
<dbReference type="EMBL" id="JAUSUL010000002">
    <property type="protein sequence ID" value="MDQ0315648.1"/>
    <property type="molecule type" value="Genomic_DNA"/>
</dbReference>
<name>A0AAE3VPH8_9HYPH</name>
<evidence type="ECO:0000259" key="1">
    <source>
        <dbReference type="Pfam" id="PF01370"/>
    </source>
</evidence>
<dbReference type="PANTHER" id="PTHR48079">
    <property type="entry name" value="PROTEIN YEEZ"/>
    <property type="match status" value="1"/>
</dbReference>
<dbReference type="AlphaFoldDB" id="A0AAE3VPH8"/>
<dbReference type="GO" id="GO:0004029">
    <property type="term" value="F:aldehyde dehydrogenase (NAD+) activity"/>
    <property type="evidence" value="ECO:0007669"/>
    <property type="project" value="TreeGrafter"/>
</dbReference>
<dbReference type="Proteomes" id="UP001229244">
    <property type="component" value="Unassembled WGS sequence"/>
</dbReference>
<evidence type="ECO:0000313" key="2">
    <source>
        <dbReference type="EMBL" id="MDQ0315648.1"/>
    </source>
</evidence>
<protein>
    <submittedName>
        <fullName evidence="2">Nucleoside-diphosphate-sugar epimerase</fullName>
    </submittedName>
</protein>